<proteinExistence type="predicted"/>
<protein>
    <submittedName>
        <fullName evidence="1">Uncharacterized protein</fullName>
    </submittedName>
</protein>
<reference evidence="1" key="1">
    <citation type="submission" date="2022-10" db="EMBL/GenBank/DDBJ databases">
        <title>Completed Genome Sequence of two octocoral isolated bacterium, Endozoicomonas euniceicola EF212T and Endozoicomonas gorgoniicola PS125T.</title>
        <authorList>
            <person name="Chiou Y.-J."/>
            <person name="Chen Y.-H."/>
        </authorList>
    </citation>
    <scope>NUCLEOTIDE SEQUENCE</scope>
    <source>
        <strain evidence="1">EF212</strain>
    </source>
</reference>
<gene>
    <name evidence="1" type="ORF">NX720_10900</name>
</gene>
<name>A0ABY6H032_9GAMM</name>
<accession>A0ABY6H032</accession>
<dbReference type="EMBL" id="CP103300">
    <property type="protein sequence ID" value="UYM18385.1"/>
    <property type="molecule type" value="Genomic_DNA"/>
</dbReference>
<dbReference type="RefSeq" id="WP_262601149.1">
    <property type="nucleotide sequence ID" value="NZ_CP103300.1"/>
</dbReference>
<keyword evidence="2" id="KW-1185">Reference proteome</keyword>
<organism evidence="1 2">
    <name type="scientific">Endozoicomonas euniceicola</name>
    <dbReference type="NCBI Taxonomy" id="1234143"/>
    <lineage>
        <taxon>Bacteria</taxon>
        <taxon>Pseudomonadati</taxon>
        <taxon>Pseudomonadota</taxon>
        <taxon>Gammaproteobacteria</taxon>
        <taxon>Oceanospirillales</taxon>
        <taxon>Endozoicomonadaceae</taxon>
        <taxon>Endozoicomonas</taxon>
    </lineage>
</organism>
<sequence>MTIILTADISHELRELSFAELFDYFIVECEEDEGMFSAIKVS</sequence>
<evidence type="ECO:0000313" key="2">
    <source>
        <dbReference type="Proteomes" id="UP001163255"/>
    </source>
</evidence>
<dbReference type="Proteomes" id="UP001163255">
    <property type="component" value="Chromosome"/>
</dbReference>
<evidence type="ECO:0000313" key="1">
    <source>
        <dbReference type="EMBL" id="UYM18385.1"/>
    </source>
</evidence>